<dbReference type="EMBL" id="CP126209">
    <property type="protein sequence ID" value="WIA10731.1"/>
    <property type="molecule type" value="Genomic_DNA"/>
</dbReference>
<feature type="region of interest" description="Disordered" evidence="1">
    <location>
        <begin position="1"/>
        <end position="50"/>
    </location>
</feature>
<accession>A0ABY8TQZ9</accession>
<gene>
    <name evidence="2" type="ORF">OEZ85_010904</name>
</gene>
<evidence type="ECO:0000313" key="2">
    <source>
        <dbReference type="EMBL" id="WIA10731.1"/>
    </source>
</evidence>
<proteinExistence type="predicted"/>
<organism evidence="2 3">
    <name type="scientific">Tetradesmus obliquus</name>
    <name type="common">Green alga</name>
    <name type="synonym">Acutodesmus obliquus</name>
    <dbReference type="NCBI Taxonomy" id="3088"/>
    <lineage>
        <taxon>Eukaryota</taxon>
        <taxon>Viridiplantae</taxon>
        <taxon>Chlorophyta</taxon>
        <taxon>core chlorophytes</taxon>
        <taxon>Chlorophyceae</taxon>
        <taxon>CS clade</taxon>
        <taxon>Sphaeropleales</taxon>
        <taxon>Scenedesmaceae</taxon>
        <taxon>Tetradesmus</taxon>
    </lineage>
</organism>
<reference evidence="2 3" key="1">
    <citation type="submission" date="2023-05" db="EMBL/GenBank/DDBJ databases">
        <title>A 100% complete, gapless, phased diploid assembly of the Scenedesmus obliquus UTEX 3031 genome.</title>
        <authorList>
            <person name="Biondi T.C."/>
            <person name="Hanschen E.R."/>
            <person name="Kwon T."/>
            <person name="Eng W."/>
            <person name="Kruse C.P.S."/>
            <person name="Koehler S.I."/>
            <person name="Kunde Y."/>
            <person name="Gleasner C.D."/>
            <person name="You Mak K.T."/>
            <person name="Polle J."/>
            <person name="Hovde B.T."/>
            <person name="Starkenburg S.R."/>
        </authorList>
    </citation>
    <scope>NUCLEOTIDE SEQUENCE [LARGE SCALE GENOMIC DNA]</scope>
    <source>
        <strain evidence="2 3">DOE0152z</strain>
    </source>
</reference>
<sequence>MDFSVKQAARSKHKHTQHLKRVHGGRGRGRGGSGSAARTGPELDSNYDRYGISDDEAAADAEAQVLRQSEGADLEQLLAESEQFYAQAHFRYRSFLDTVDTEPPPVDVAALEQELALQVEPLVQALALLPPAELLGIDPQFLLACDPANDLAGSGASRPAAAAAAAAAAVGDDADEDLDELLGLCGAAQKPANTQATGQSAAGHPAASKKQSLEEWLDGF</sequence>
<feature type="region of interest" description="Disordered" evidence="1">
    <location>
        <begin position="192"/>
        <end position="220"/>
    </location>
</feature>
<keyword evidence="3" id="KW-1185">Reference proteome</keyword>
<name>A0ABY8TQZ9_TETOB</name>
<dbReference type="Proteomes" id="UP001244341">
    <property type="component" value="Chromosome 2b"/>
</dbReference>
<protein>
    <submittedName>
        <fullName evidence="2">Uncharacterized protein</fullName>
    </submittedName>
</protein>
<feature type="compositionally biased region" description="Basic residues" evidence="1">
    <location>
        <begin position="9"/>
        <end position="29"/>
    </location>
</feature>
<evidence type="ECO:0000313" key="3">
    <source>
        <dbReference type="Proteomes" id="UP001244341"/>
    </source>
</evidence>
<evidence type="ECO:0000256" key="1">
    <source>
        <dbReference type="SAM" id="MobiDB-lite"/>
    </source>
</evidence>